<dbReference type="Proteomes" id="UP000035444">
    <property type="component" value="Unassembled WGS sequence"/>
</dbReference>
<dbReference type="AlphaFoldDB" id="A0A0H2MQB5"/>
<dbReference type="RefSeq" id="WP_047766144.1">
    <property type="nucleotide sequence ID" value="NZ_LAQL01000029.1"/>
</dbReference>
<protein>
    <submittedName>
        <fullName evidence="1">Uncharacterized protein</fullName>
    </submittedName>
</protein>
<comment type="caution">
    <text evidence="1">The sequence shown here is derived from an EMBL/GenBank/DDBJ whole genome shotgun (WGS) entry which is preliminary data.</text>
</comment>
<proteinExistence type="predicted"/>
<gene>
    <name evidence="1" type="ORF">WH96_20630</name>
</gene>
<dbReference type="OrthoDB" id="1447436at2"/>
<keyword evidence="2" id="KW-1185">Reference proteome</keyword>
<reference evidence="1 2" key="1">
    <citation type="submission" date="2015-03" db="EMBL/GenBank/DDBJ databases">
        <title>Genome Sequence of Kiloniella spongiae MEBiC09566, isolated from a marine sponge.</title>
        <authorList>
            <person name="Shao Z."/>
            <person name="Wang L."/>
            <person name="Li X."/>
        </authorList>
    </citation>
    <scope>NUCLEOTIDE SEQUENCE [LARGE SCALE GENOMIC DNA]</scope>
    <source>
        <strain evidence="1 2">MEBiC09566</strain>
    </source>
</reference>
<accession>A0A0H2MQB5</accession>
<evidence type="ECO:0000313" key="2">
    <source>
        <dbReference type="Proteomes" id="UP000035444"/>
    </source>
</evidence>
<organism evidence="1 2">
    <name type="scientific">Kiloniella spongiae</name>
    <dbReference type="NCBI Taxonomy" id="1489064"/>
    <lineage>
        <taxon>Bacteria</taxon>
        <taxon>Pseudomonadati</taxon>
        <taxon>Pseudomonadota</taxon>
        <taxon>Alphaproteobacteria</taxon>
        <taxon>Rhodospirillales</taxon>
        <taxon>Kiloniellaceae</taxon>
        <taxon>Kiloniella</taxon>
    </lineage>
</organism>
<dbReference type="EMBL" id="LAQL01000029">
    <property type="protein sequence ID" value="KLN58890.1"/>
    <property type="molecule type" value="Genomic_DNA"/>
</dbReference>
<evidence type="ECO:0000313" key="1">
    <source>
        <dbReference type="EMBL" id="KLN58890.1"/>
    </source>
</evidence>
<name>A0A0H2MQB5_9PROT</name>
<sequence>MSTEIIGYGFDDVISDGFHYNERNKVLEIYFDEGGKKVNDEWVSTEKPCKLVIEKWKDAMGRKEGKNIFQCLDDHLGVVSLILGIKYENDRLELDINTTDDRYVTWVFVSPKVRVELVD</sequence>